<feature type="signal peptide" evidence="1">
    <location>
        <begin position="1"/>
        <end position="29"/>
    </location>
</feature>
<accession>A0ABV6R8B4</accession>
<dbReference type="Pfam" id="PF13416">
    <property type="entry name" value="SBP_bac_8"/>
    <property type="match status" value="1"/>
</dbReference>
<dbReference type="RefSeq" id="WP_376978617.1">
    <property type="nucleotide sequence ID" value="NZ_JBHLSV010000004.1"/>
</dbReference>
<dbReference type="PANTHER" id="PTHR43649:SF12">
    <property type="entry name" value="DIACETYLCHITOBIOSE BINDING PROTEIN DASA"/>
    <property type="match status" value="1"/>
</dbReference>
<dbReference type="EMBL" id="JBHLSV010000004">
    <property type="protein sequence ID" value="MFC0673220.1"/>
    <property type="molecule type" value="Genomic_DNA"/>
</dbReference>
<dbReference type="PANTHER" id="PTHR43649">
    <property type="entry name" value="ARABINOSE-BINDING PROTEIN-RELATED"/>
    <property type="match status" value="1"/>
</dbReference>
<evidence type="ECO:0000256" key="1">
    <source>
        <dbReference type="SAM" id="SignalP"/>
    </source>
</evidence>
<protein>
    <submittedName>
        <fullName evidence="2">ABC transporter substrate-binding protein</fullName>
    </submittedName>
</protein>
<organism evidence="2 3">
    <name type="scientific">Brachybacterium hainanense</name>
    <dbReference type="NCBI Taxonomy" id="1541174"/>
    <lineage>
        <taxon>Bacteria</taxon>
        <taxon>Bacillati</taxon>
        <taxon>Actinomycetota</taxon>
        <taxon>Actinomycetes</taxon>
        <taxon>Micrococcales</taxon>
        <taxon>Dermabacteraceae</taxon>
        <taxon>Brachybacterium</taxon>
    </lineage>
</organism>
<dbReference type="SUPFAM" id="SSF53850">
    <property type="entry name" value="Periplasmic binding protein-like II"/>
    <property type="match status" value="1"/>
</dbReference>
<sequence length="500" mass="54436">MTTPAPLPLSLTRRSLLLGTGGLSLGALAACRAPADPAAAGSGGSGSGAVTYWDVWQSQTPYIENEIALFQEATGIQVQRTQQQTGAYKDLITLGARSGDLPDVRHVSSEPPMNEQVKNGWLTPLNDHVDEEWIRSFPPYTFVEGSNMFDGKIYTAPFVANTTPAMFLFINDQVFRDAGLVDGEGKALIPRTWDEVTQYARTITEKGGGEVFGLGFGNSAFDLLSWWASVFCQAEAPHGGFSMDLRTGSYAMGSDPLAGDFLEMLVGWKDAGYVFPSSMSIDDETARVYFAKGDFGMTVGGNWNQPGWAEDGFTDYSWTTLIGREEKPKAFFYSAPGGDSWALTSALKNTEGAVEWLRWLLGPEAGKRWTQEFNLGLSIHPESVDVDAIEDRNFRDYLVAAEGKQIPGPQPHIRNPDAVKVVPDPVSPGPGDVIAGVYTGQLSDIRGALADLEERMNENHRAAIDAAVAEGAQVSAEDWVFEDWDPMVPYAYDIPEYPTL</sequence>
<dbReference type="PROSITE" id="PS51318">
    <property type="entry name" value="TAT"/>
    <property type="match status" value="1"/>
</dbReference>
<gene>
    <name evidence="2" type="ORF">ACFFF6_04535</name>
</gene>
<reference evidence="2 3" key="1">
    <citation type="submission" date="2024-09" db="EMBL/GenBank/DDBJ databases">
        <authorList>
            <person name="Sun Q."/>
            <person name="Mori K."/>
        </authorList>
    </citation>
    <scope>NUCLEOTIDE SEQUENCE [LARGE SCALE GENOMIC DNA]</scope>
    <source>
        <strain evidence="2 3">CICC 10874</strain>
    </source>
</reference>
<feature type="chain" id="PRO_5047184445" evidence="1">
    <location>
        <begin position="30"/>
        <end position="500"/>
    </location>
</feature>
<evidence type="ECO:0000313" key="3">
    <source>
        <dbReference type="Proteomes" id="UP001589793"/>
    </source>
</evidence>
<dbReference type="InterPro" id="IPR050490">
    <property type="entry name" value="Bact_solute-bd_prot1"/>
</dbReference>
<evidence type="ECO:0000313" key="2">
    <source>
        <dbReference type="EMBL" id="MFC0673220.1"/>
    </source>
</evidence>
<name>A0ABV6R8B4_9MICO</name>
<keyword evidence="3" id="KW-1185">Reference proteome</keyword>
<keyword evidence="1" id="KW-0732">Signal</keyword>
<proteinExistence type="predicted"/>
<dbReference type="InterPro" id="IPR006059">
    <property type="entry name" value="SBP"/>
</dbReference>
<dbReference type="Gene3D" id="3.40.190.10">
    <property type="entry name" value="Periplasmic binding protein-like II"/>
    <property type="match status" value="1"/>
</dbReference>
<comment type="caution">
    <text evidence="2">The sequence shown here is derived from an EMBL/GenBank/DDBJ whole genome shotgun (WGS) entry which is preliminary data.</text>
</comment>
<dbReference type="Proteomes" id="UP001589793">
    <property type="component" value="Unassembled WGS sequence"/>
</dbReference>
<dbReference type="InterPro" id="IPR006311">
    <property type="entry name" value="TAT_signal"/>
</dbReference>